<evidence type="ECO:0000313" key="1">
    <source>
        <dbReference type="EMBL" id="KAF7321212.1"/>
    </source>
</evidence>
<evidence type="ECO:0008006" key="3">
    <source>
        <dbReference type="Google" id="ProtNLM"/>
    </source>
</evidence>
<evidence type="ECO:0000313" key="2">
    <source>
        <dbReference type="Proteomes" id="UP000613580"/>
    </source>
</evidence>
<name>A0A8H6WKX9_MYCCL</name>
<keyword evidence="2" id="KW-1185">Reference proteome</keyword>
<comment type="caution">
    <text evidence="1">The sequence shown here is derived from an EMBL/GenBank/DDBJ whole genome shotgun (WGS) entry which is preliminary data.</text>
</comment>
<protein>
    <recommendedName>
        <fullName evidence="3">F-box domain-containing protein</fullName>
    </recommendedName>
</protein>
<reference evidence="1" key="1">
    <citation type="submission" date="2020-05" db="EMBL/GenBank/DDBJ databases">
        <title>Mycena genomes resolve the evolution of fungal bioluminescence.</title>
        <authorList>
            <person name="Tsai I.J."/>
        </authorList>
    </citation>
    <scope>NUCLEOTIDE SEQUENCE</scope>
    <source>
        <strain evidence="1">110903Hualien_Pintung</strain>
    </source>
</reference>
<gene>
    <name evidence="1" type="ORF">HMN09_00210000</name>
</gene>
<organism evidence="1 2">
    <name type="scientific">Mycena chlorophos</name>
    <name type="common">Agaric fungus</name>
    <name type="synonym">Agaricus chlorophos</name>
    <dbReference type="NCBI Taxonomy" id="658473"/>
    <lineage>
        <taxon>Eukaryota</taxon>
        <taxon>Fungi</taxon>
        <taxon>Dikarya</taxon>
        <taxon>Basidiomycota</taxon>
        <taxon>Agaricomycotina</taxon>
        <taxon>Agaricomycetes</taxon>
        <taxon>Agaricomycetidae</taxon>
        <taxon>Agaricales</taxon>
        <taxon>Marasmiineae</taxon>
        <taxon>Mycenaceae</taxon>
        <taxon>Mycena</taxon>
    </lineage>
</organism>
<accession>A0A8H6WKX9</accession>
<dbReference type="Proteomes" id="UP000613580">
    <property type="component" value="Unassembled WGS sequence"/>
</dbReference>
<sequence length="367" mass="41805">MGQSWKVVNLDREQALGYWGKLGEVLCWGPPAALNARLTALRIPPIDEVVRVYPDSKAAPIPEDEMTDMEYHAARFRWQERKEQSSRLLDLPEDILREILGHLHGLAPVLLVSCTCQALWSLGRHFVYARIVSRARSRSWQGDRLICVGAYLQEEDIPAGLLSPEEHQRFLSPHEDEDGETRATLYSYPFREVRSNPGAPGISRWIEEGAHLYRHAAWAVRDLLPALVDLHRDFYDERQVRENPAAFVLRNLTKREYVRGAALAELHAKYAGTSLSVPMGRLTLAEVVFPRICLSSDPSMSLAYEPYWSGKQSDLHRGEWAGDCFDVVWVEDGLEWMDGVEKAGKVWKDVSGEVLDLVEKIWVAEFK</sequence>
<proteinExistence type="predicted"/>
<dbReference type="OrthoDB" id="2588098at2759"/>
<dbReference type="EMBL" id="JACAZE010000002">
    <property type="protein sequence ID" value="KAF7321212.1"/>
    <property type="molecule type" value="Genomic_DNA"/>
</dbReference>
<dbReference type="AlphaFoldDB" id="A0A8H6WKX9"/>